<evidence type="ECO:0000313" key="3">
    <source>
        <dbReference type="Proteomes" id="UP000241769"/>
    </source>
</evidence>
<comment type="caution">
    <text evidence="2">The sequence shown here is derived from an EMBL/GenBank/DDBJ whole genome shotgun (WGS) entry which is preliminary data.</text>
</comment>
<sequence>MHCLARRASNHCSHQGQNVRSFNTSNILSKDKKPKISIADLRKDYTEKYSAPIKAPLHPDPVIAEALSHLREEGWYGMQARSEQMEDNQREMQRRQRFKSNVQKKREEMAEYALGHLGGPQAGGDKFLHGRAPSAAGGLGAGSSNEEDREDRLSLGSGRRDDEDDR</sequence>
<dbReference type="Proteomes" id="UP000241769">
    <property type="component" value="Unassembled WGS sequence"/>
</dbReference>
<evidence type="ECO:0000256" key="1">
    <source>
        <dbReference type="SAM" id="MobiDB-lite"/>
    </source>
</evidence>
<reference evidence="2 3" key="1">
    <citation type="journal article" date="2018" name="Genome Biol. Evol.">
        <title>Multiple Roots of Fruiting Body Formation in Amoebozoa.</title>
        <authorList>
            <person name="Hillmann F."/>
            <person name="Forbes G."/>
            <person name="Novohradska S."/>
            <person name="Ferling I."/>
            <person name="Riege K."/>
            <person name="Groth M."/>
            <person name="Westermann M."/>
            <person name="Marz M."/>
            <person name="Spaller T."/>
            <person name="Winckler T."/>
            <person name="Schaap P."/>
            <person name="Glockner G."/>
        </authorList>
    </citation>
    <scope>NUCLEOTIDE SEQUENCE [LARGE SCALE GENOMIC DNA]</scope>
    <source>
        <strain evidence="2 3">Jena</strain>
    </source>
</reference>
<feature type="region of interest" description="Disordered" evidence="1">
    <location>
        <begin position="81"/>
        <end position="166"/>
    </location>
</feature>
<feature type="compositionally biased region" description="Basic and acidic residues" evidence="1">
    <location>
        <begin position="83"/>
        <end position="94"/>
    </location>
</feature>
<dbReference type="EMBL" id="MDYQ01000003">
    <property type="protein sequence ID" value="PRP89360.1"/>
    <property type="molecule type" value="Genomic_DNA"/>
</dbReference>
<proteinExistence type="predicted"/>
<accession>A0A2P6NZI7</accession>
<dbReference type="InParanoid" id="A0A2P6NZI7"/>
<feature type="compositionally biased region" description="Basic and acidic residues" evidence="1">
    <location>
        <begin position="150"/>
        <end position="166"/>
    </location>
</feature>
<organism evidence="2 3">
    <name type="scientific">Planoprotostelium fungivorum</name>
    <dbReference type="NCBI Taxonomy" id="1890364"/>
    <lineage>
        <taxon>Eukaryota</taxon>
        <taxon>Amoebozoa</taxon>
        <taxon>Evosea</taxon>
        <taxon>Variosea</taxon>
        <taxon>Cavosteliida</taxon>
        <taxon>Cavosteliaceae</taxon>
        <taxon>Planoprotostelium</taxon>
    </lineage>
</organism>
<gene>
    <name evidence="2" type="ORF">PROFUN_01223</name>
</gene>
<evidence type="ECO:0000313" key="2">
    <source>
        <dbReference type="EMBL" id="PRP89360.1"/>
    </source>
</evidence>
<dbReference type="AlphaFoldDB" id="A0A2P6NZI7"/>
<keyword evidence="3" id="KW-1185">Reference proteome</keyword>
<protein>
    <submittedName>
        <fullName evidence="2">Uncharacterized protein</fullName>
    </submittedName>
</protein>
<name>A0A2P6NZI7_9EUKA</name>